<keyword evidence="2" id="KW-1185">Reference proteome</keyword>
<dbReference type="Proteomes" id="UP000735302">
    <property type="component" value="Unassembled WGS sequence"/>
</dbReference>
<organism evidence="1 2">
    <name type="scientific">Plakobranchus ocellatus</name>
    <dbReference type="NCBI Taxonomy" id="259542"/>
    <lineage>
        <taxon>Eukaryota</taxon>
        <taxon>Metazoa</taxon>
        <taxon>Spiralia</taxon>
        <taxon>Lophotrochozoa</taxon>
        <taxon>Mollusca</taxon>
        <taxon>Gastropoda</taxon>
        <taxon>Heterobranchia</taxon>
        <taxon>Euthyneura</taxon>
        <taxon>Panpulmonata</taxon>
        <taxon>Sacoglossa</taxon>
        <taxon>Placobranchoidea</taxon>
        <taxon>Plakobranchidae</taxon>
        <taxon>Plakobranchus</taxon>
    </lineage>
</organism>
<gene>
    <name evidence="1" type="ORF">PoB_002258500</name>
</gene>
<protein>
    <submittedName>
        <fullName evidence="1">Uncharacterized protein</fullName>
    </submittedName>
</protein>
<evidence type="ECO:0000313" key="1">
    <source>
        <dbReference type="EMBL" id="GFN96079.1"/>
    </source>
</evidence>
<dbReference type="EMBL" id="BLXT01002641">
    <property type="protein sequence ID" value="GFN96079.1"/>
    <property type="molecule type" value="Genomic_DNA"/>
</dbReference>
<dbReference type="AlphaFoldDB" id="A0AAV3ZK96"/>
<reference evidence="1 2" key="1">
    <citation type="journal article" date="2021" name="Elife">
        <title>Chloroplast acquisition without the gene transfer in kleptoplastic sea slugs, Plakobranchus ocellatus.</title>
        <authorList>
            <person name="Maeda T."/>
            <person name="Takahashi S."/>
            <person name="Yoshida T."/>
            <person name="Shimamura S."/>
            <person name="Takaki Y."/>
            <person name="Nagai Y."/>
            <person name="Toyoda A."/>
            <person name="Suzuki Y."/>
            <person name="Arimoto A."/>
            <person name="Ishii H."/>
            <person name="Satoh N."/>
            <person name="Nishiyama T."/>
            <person name="Hasebe M."/>
            <person name="Maruyama T."/>
            <person name="Minagawa J."/>
            <person name="Obokata J."/>
            <person name="Shigenobu S."/>
        </authorList>
    </citation>
    <scope>NUCLEOTIDE SEQUENCE [LARGE SCALE GENOMIC DNA]</scope>
</reference>
<comment type="caution">
    <text evidence="1">The sequence shown here is derived from an EMBL/GenBank/DDBJ whole genome shotgun (WGS) entry which is preliminary data.</text>
</comment>
<sequence length="153" mass="17343">MFNEVSKPRKNMWRALVSSAPCCSTSQLQYPVSQGPCWADVCLQPRITCPQFTVKNRSRENKENTVKKTEEETCKTDLTERKSPLIWHSQHWHLNLMYRVSLEAVNGKSRNVALDTDLTGPVALMVPRSDRSRRREKVLGTGAIKTEAGIGDL</sequence>
<accession>A0AAV3ZK96</accession>
<name>A0AAV3ZK96_9GAST</name>
<evidence type="ECO:0000313" key="2">
    <source>
        <dbReference type="Proteomes" id="UP000735302"/>
    </source>
</evidence>
<proteinExistence type="predicted"/>